<accession>A0A0E3FCX2</accession>
<dbReference type="KEGG" id="vg:24171362"/>
<dbReference type="OrthoDB" id="7834at10239"/>
<dbReference type="EMBL" id="KJ019069">
    <property type="protein sequence ID" value="AIX24079.1"/>
    <property type="molecule type" value="Genomic_DNA"/>
</dbReference>
<name>A0A0E3FCX2_9CAUD</name>
<gene>
    <name evidence="1" type="ORF">Syn7803US103_184</name>
</gene>
<evidence type="ECO:0000313" key="2">
    <source>
        <dbReference type="Proteomes" id="UP000033008"/>
    </source>
</evidence>
<protein>
    <submittedName>
        <fullName evidence="1">Tail fiber-like protein</fullName>
    </submittedName>
</protein>
<reference evidence="1 2" key="1">
    <citation type="submission" date="2013-12" db="EMBL/GenBank/DDBJ databases">
        <title>Ecological redundancy of diverse viral populations within a natural community.</title>
        <authorList>
            <person name="Gregory A.C."/>
            <person name="LaButti K."/>
            <person name="Copeland A."/>
            <person name="Woyke T."/>
            <person name="Sullivan M.B."/>
        </authorList>
    </citation>
    <scope>NUCLEOTIDE SEQUENCE [LARGE SCALE GENOMIC DNA]</scope>
    <source>
        <strain evidence="1">Syn7803US103</strain>
    </source>
</reference>
<evidence type="ECO:0000313" key="1">
    <source>
        <dbReference type="EMBL" id="AIX24079.1"/>
    </source>
</evidence>
<dbReference type="Proteomes" id="UP000033008">
    <property type="component" value="Segment"/>
</dbReference>
<sequence>MSKILANQIANYGDNSPVEVKEGVNIPAGKPLQAAGNAGTSGQVLTATPTSIEWATPFDGSYLTLTNKPTIPAAQVNADWNASGGSVAAILNKPVIPAQPSIVTNAAGTSALAYNQANGEFTFTPPDLSGYAANTNVANWDTAYGWGDHAQAGYAAVANAANWDVAYGWGDHAQVGYLTAEADTLQTVLGRGATTSVQIIADAGIRADVLGVGGGTGNGDVQLQHDDVSNVSTLQHLNVNGSLEIKSVAGINLKPGSASGNSVNIYHDIDGSTELLRIQTTDTGVDISGNLSVSGTVSGVDIEDLDNVNIAGGLQDQQVLKWEASSSSWKPANDLVGGASGIQFNDLSVVENAVGTAALSYNNTNGVFTYTPPDLTPYLTTETDPVFSAHVSSGILQTNLNQWTAAYGWGDHSTAGYLTSYSETGTLADVTGRGATTSSNLTLGGTVQFNNNSAFANDKVLNFGASSNGRILYVSATNSFDVRVPGGAEDLKLGAGTAVRITNENGLTDRAVFTASGLTVTGNLLYSNNYATTGDLPNATTYHGMFAHVHAEGHGYFAHAGAWTQLLDTGSSLGELADVATTAPSASDVLTWDGSNWGPAAPTGGGGGANVTISDTAPGSASAGDLWWESDKGRLKIYYNDTDSTQWVDASPPLTNENVPVYVGEVTLYNSGTQVSWEGNNGVTVSVRTAEGGGGFQSDYVRVSFPTAFSGLNDYTIQATVYDPGTVGHVYGHSIRKTHPQYFDMLIYNLTSSANATQASVAVAVYAI</sequence>
<organism evidence="1 2">
    <name type="scientific">Synechococcus phage ACG-2014j</name>
    <dbReference type="NCBI Taxonomy" id="1493514"/>
    <lineage>
        <taxon>Viruses</taxon>
        <taxon>Duplodnaviria</taxon>
        <taxon>Heunggongvirae</taxon>
        <taxon>Uroviricota</taxon>
        <taxon>Caudoviricetes</taxon>
        <taxon>Pantevenvirales</taxon>
        <taxon>Kyanoviridae</taxon>
        <taxon>Potamoivirus</taxon>
        <taxon>Potamoivirus tusconj</taxon>
    </lineage>
</organism>
<dbReference type="GeneID" id="24171362"/>
<proteinExistence type="predicted"/>
<dbReference type="RefSeq" id="YP_009134166.1">
    <property type="nucleotide sequence ID" value="NC_026926.1"/>
</dbReference>